<accession>A0A174E030</accession>
<name>A0A174E030_9CLOT</name>
<evidence type="ECO:0000313" key="2">
    <source>
        <dbReference type="Proteomes" id="UP000095558"/>
    </source>
</evidence>
<organism evidence="1 2">
    <name type="scientific">Clostridium disporicum</name>
    <dbReference type="NCBI Taxonomy" id="84024"/>
    <lineage>
        <taxon>Bacteria</taxon>
        <taxon>Bacillati</taxon>
        <taxon>Bacillota</taxon>
        <taxon>Clostridia</taxon>
        <taxon>Eubacteriales</taxon>
        <taxon>Clostridiaceae</taxon>
        <taxon>Clostridium</taxon>
    </lineage>
</organism>
<gene>
    <name evidence="1" type="ORF">ERS852470_01942</name>
</gene>
<protein>
    <submittedName>
        <fullName evidence="1">Uncharacterized protein</fullName>
    </submittedName>
</protein>
<proteinExistence type="predicted"/>
<dbReference type="Proteomes" id="UP000095558">
    <property type="component" value="Unassembled WGS sequence"/>
</dbReference>
<sequence>MQGQVLDRDTKGYIEGADINYYDEQGNKIENIFLLNKQLQNGIR</sequence>
<dbReference type="EMBL" id="CYZV01000019">
    <property type="protein sequence ID" value="CUO29819.1"/>
    <property type="molecule type" value="Genomic_DNA"/>
</dbReference>
<evidence type="ECO:0000313" key="1">
    <source>
        <dbReference type="EMBL" id="CUO29819.1"/>
    </source>
</evidence>
<dbReference type="AlphaFoldDB" id="A0A174E030"/>
<reference evidence="1 2" key="1">
    <citation type="submission" date="2015-09" db="EMBL/GenBank/DDBJ databases">
        <authorList>
            <consortium name="Pathogen Informatics"/>
        </authorList>
    </citation>
    <scope>NUCLEOTIDE SEQUENCE [LARGE SCALE GENOMIC DNA]</scope>
    <source>
        <strain evidence="1 2">2789STDY5834855</strain>
    </source>
</reference>